<dbReference type="PATRIC" id="fig|1262449.7.peg.2914"/>
<keyword evidence="1" id="KW-0812">Transmembrane</keyword>
<feature type="transmembrane region" description="Helical" evidence="1">
    <location>
        <begin position="54"/>
        <end position="74"/>
    </location>
</feature>
<dbReference type="EMBL" id="CP009268">
    <property type="protein sequence ID" value="AJA52945.1"/>
    <property type="molecule type" value="Genomic_DNA"/>
</dbReference>
<evidence type="ECO:0000313" key="2">
    <source>
        <dbReference type="EMBL" id="AJA52945.1"/>
    </source>
</evidence>
<dbReference type="Proteomes" id="UP000030905">
    <property type="component" value="Chromosome"/>
</dbReference>
<reference evidence="2 3" key="1">
    <citation type="journal article" date="2015" name="Genome Announc.">
        <title>Complete Genome Sequence of the Nitrogen-Fixing and Solvent-Producing Clostridium pasteurianum DSM 525.</title>
        <authorList>
            <person name="Poehlein A."/>
            <person name="Grosse-Honebrink A."/>
            <person name="Zhang Y."/>
            <person name="Minton N.P."/>
            <person name="Daniel R."/>
        </authorList>
    </citation>
    <scope>NUCLEOTIDE SEQUENCE [LARGE SCALE GENOMIC DNA]</scope>
    <source>
        <strain evidence="3">DSM 525 / ATCC 6013</strain>
    </source>
</reference>
<name>A0A0H3J6V7_CLOPA</name>
<dbReference type="eggNOG" id="ENOG502Z8WA">
    <property type="taxonomic scope" value="Bacteria"/>
</dbReference>
<proteinExistence type="predicted"/>
<dbReference type="InterPro" id="IPR015943">
    <property type="entry name" value="WD40/YVTN_repeat-like_dom_sf"/>
</dbReference>
<evidence type="ECO:0000313" key="3">
    <source>
        <dbReference type="Proteomes" id="UP000030905"/>
    </source>
</evidence>
<dbReference type="KEGG" id="cpae:CPAST_c28910"/>
<dbReference type="AlphaFoldDB" id="A0A0H3J6V7"/>
<dbReference type="PROSITE" id="PS51257">
    <property type="entry name" value="PROKAR_LIPOPROTEIN"/>
    <property type="match status" value="1"/>
</dbReference>
<organism evidence="2 3">
    <name type="scientific">Clostridium pasteurianum DSM 525 = ATCC 6013</name>
    <dbReference type="NCBI Taxonomy" id="1262449"/>
    <lineage>
        <taxon>Bacteria</taxon>
        <taxon>Bacillati</taxon>
        <taxon>Bacillota</taxon>
        <taxon>Clostridia</taxon>
        <taxon>Eubacteriales</taxon>
        <taxon>Clostridiaceae</taxon>
        <taxon>Clostridium</taxon>
    </lineage>
</organism>
<dbReference type="SUPFAM" id="SSF110296">
    <property type="entry name" value="Oligoxyloglucan reducing end-specific cellobiohydrolase"/>
    <property type="match status" value="1"/>
</dbReference>
<evidence type="ECO:0000256" key="1">
    <source>
        <dbReference type="SAM" id="Phobius"/>
    </source>
</evidence>
<dbReference type="KEGG" id="cpat:CLPA_c28910"/>
<gene>
    <name evidence="2" type="ORF">CLPA_c28910</name>
</gene>
<sequence>MCMFGRVNNNITVLSGCMLFFLVWVIILIIRIVKKPSASAQYSVDSYKVYSRCKIIWICTVTIILLLITCYYGFKIYHNTINYNGKLSWFLRDLKSKRTVKFKDDNIYKNGIEGIFKDINKKVDIPKNLYVATSFSLKFDSYGKITSFDTYIYGKNTRGKLESYLITYDSNKSENITIYLNGYVNADYSNNKLLEPLIKTMKVIPLKKIVTNWPENQFGILYYGKRSFGYNTNGVIYIDSKGNINSAVNTYSEVVGYTVSVYVPGKESRYTPVRYNLTDGLGNIKTSDTLRENKKISDESNNDQDKFYLSKLVGYRLKITAAAAGSRSYSLEGTTDAGGTWNTINKDPFSGMTGVSAGITFLNNKLGFICLSHNGGRNGELYCTEDGGVSYTKVNFPEVKITLSSGKTYNPFDLPRMPYEEDGILNVLVGQGSDGDYNGGSKGLYQSKDNGITWKYVKESEKK</sequence>
<keyword evidence="1" id="KW-0472">Membrane</keyword>
<protein>
    <submittedName>
        <fullName evidence="2">Uncharacterized protein</fullName>
    </submittedName>
</protein>
<keyword evidence="1" id="KW-1133">Transmembrane helix</keyword>
<accession>A0A0H3J6V7</accession>
<feature type="transmembrane region" description="Helical" evidence="1">
    <location>
        <begin position="12"/>
        <end position="33"/>
    </location>
</feature>
<dbReference type="Gene3D" id="2.130.10.10">
    <property type="entry name" value="YVTN repeat-like/Quinoprotein amine dehydrogenase"/>
    <property type="match status" value="1"/>
</dbReference>
<keyword evidence="3" id="KW-1185">Reference proteome</keyword>